<reference evidence="2" key="1">
    <citation type="submission" date="2016-06" db="UniProtKB">
        <authorList>
            <consortium name="WormBaseParasite"/>
        </authorList>
    </citation>
    <scope>IDENTIFICATION</scope>
</reference>
<evidence type="ECO:0000259" key="1">
    <source>
        <dbReference type="Pfam" id="PF01431"/>
    </source>
</evidence>
<dbReference type="Pfam" id="PF01431">
    <property type="entry name" value="Peptidase_M13"/>
    <property type="match status" value="1"/>
</dbReference>
<accession>A0A183SZN8</accession>
<feature type="domain" description="Peptidase M13 C-terminal" evidence="1">
    <location>
        <begin position="43"/>
        <end position="75"/>
    </location>
</feature>
<protein>
    <submittedName>
        <fullName evidence="2">Peptidase_M13 domain-containing protein</fullName>
    </submittedName>
</protein>
<evidence type="ECO:0000313" key="2">
    <source>
        <dbReference type="WBParaSite" id="SSLN_0001004801-mRNA-1"/>
    </source>
</evidence>
<organism evidence="2">
    <name type="scientific">Schistocephalus solidus</name>
    <name type="common">Tapeworm</name>
    <dbReference type="NCBI Taxonomy" id="70667"/>
    <lineage>
        <taxon>Eukaryota</taxon>
        <taxon>Metazoa</taxon>
        <taxon>Spiralia</taxon>
        <taxon>Lophotrochozoa</taxon>
        <taxon>Platyhelminthes</taxon>
        <taxon>Cestoda</taxon>
        <taxon>Eucestoda</taxon>
        <taxon>Diphyllobothriidea</taxon>
        <taxon>Diphyllobothriidae</taxon>
        <taxon>Schistocephalus</taxon>
    </lineage>
</organism>
<dbReference type="InterPro" id="IPR000718">
    <property type="entry name" value="Peptidase_M13"/>
</dbReference>
<dbReference type="GO" id="GO:0006508">
    <property type="term" value="P:proteolysis"/>
    <property type="evidence" value="ECO:0007669"/>
    <property type="project" value="InterPro"/>
</dbReference>
<dbReference type="PROSITE" id="PS51885">
    <property type="entry name" value="NEPRILYSIN"/>
    <property type="match status" value="1"/>
</dbReference>
<dbReference type="AlphaFoldDB" id="A0A183SZN8"/>
<proteinExistence type="predicted"/>
<dbReference type="GO" id="GO:0004222">
    <property type="term" value="F:metalloendopeptidase activity"/>
    <property type="evidence" value="ECO:0007669"/>
    <property type="project" value="InterPro"/>
</dbReference>
<dbReference type="Gene3D" id="3.40.390.10">
    <property type="entry name" value="Collagenase (Catalytic Domain)"/>
    <property type="match status" value="1"/>
</dbReference>
<dbReference type="InterPro" id="IPR018497">
    <property type="entry name" value="Peptidase_M13_C"/>
</dbReference>
<name>A0A183SZN8_SCHSO</name>
<dbReference type="InterPro" id="IPR024079">
    <property type="entry name" value="MetalloPept_cat_dom_sf"/>
</dbReference>
<dbReference type="SUPFAM" id="SSF55486">
    <property type="entry name" value="Metalloproteases ('zincins'), catalytic domain"/>
    <property type="match status" value="1"/>
</dbReference>
<dbReference type="WBParaSite" id="SSLN_0001004801-mRNA-1">
    <property type="protein sequence ID" value="SSLN_0001004801-mRNA-1"/>
    <property type="gene ID" value="SSLN_0001004801"/>
</dbReference>
<sequence>LVVIFVGFRNFQHIDLLVCWQNFLLKFLFHVHFFSHRCHKFCQSFRVIGTLSNSEDFASTFMCPRGSYMNPEHKCVLW</sequence>